<gene>
    <name evidence="1" type="ORF">PVAP13_8NG005085</name>
</gene>
<reference evidence="1" key="1">
    <citation type="submission" date="2020-05" db="EMBL/GenBank/DDBJ databases">
        <title>WGS assembly of Panicum virgatum.</title>
        <authorList>
            <person name="Lovell J.T."/>
            <person name="Jenkins J."/>
            <person name="Shu S."/>
            <person name="Juenger T.E."/>
            <person name="Schmutz J."/>
        </authorList>
    </citation>
    <scope>NUCLEOTIDE SEQUENCE</scope>
    <source>
        <strain evidence="1">AP13</strain>
    </source>
</reference>
<evidence type="ECO:0000313" key="2">
    <source>
        <dbReference type="Proteomes" id="UP000823388"/>
    </source>
</evidence>
<sequence>MRLPSPVLIHGILPAIFFTSHLKEDEGALETGVQWPGHIVVDPLATAPLTSCTPRWCPRPQLSLQSLVLGAQLPHSSALLGRPCSTTICTCASWPLSKRNTMEQATTMKKATRKLTMLLTPTGAWSTVILGVASVFNLSSEKCVS</sequence>
<protein>
    <submittedName>
        <fullName evidence="1">Uncharacterized protein</fullName>
    </submittedName>
</protein>
<comment type="caution">
    <text evidence="1">The sequence shown here is derived from an EMBL/GenBank/DDBJ whole genome shotgun (WGS) entry which is preliminary data.</text>
</comment>
<dbReference type="EMBL" id="CM029052">
    <property type="protein sequence ID" value="KAG2555533.1"/>
    <property type="molecule type" value="Genomic_DNA"/>
</dbReference>
<dbReference type="AlphaFoldDB" id="A0A8T0P1D4"/>
<keyword evidence="2" id="KW-1185">Reference proteome</keyword>
<proteinExistence type="predicted"/>
<evidence type="ECO:0000313" key="1">
    <source>
        <dbReference type="EMBL" id="KAG2555533.1"/>
    </source>
</evidence>
<accession>A0A8T0P1D4</accession>
<organism evidence="1 2">
    <name type="scientific">Panicum virgatum</name>
    <name type="common">Blackwell switchgrass</name>
    <dbReference type="NCBI Taxonomy" id="38727"/>
    <lineage>
        <taxon>Eukaryota</taxon>
        <taxon>Viridiplantae</taxon>
        <taxon>Streptophyta</taxon>
        <taxon>Embryophyta</taxon>
        <taxon>Tracheophyta</taxon>
        <taxon>Spermatophyta</taxon>
        <taxon>Magnoliopsida</taxon>
        <taxon>Liliopsida</taxon>
        <taxon>Poales</taxon>
        <taxon>Poaceae</taxon>
        <taxon>PACMAD clade</taxon>
        <taxon>Panicoideae</taxon>
        <taxon>Panicodae</taxon>
        <taxon>Paniceae</taxon>
        <taxon>Panicinae</taxon>
        <taxon>Panicum</taxon>
        <taxon>Panicum sect. Hiantes</taxon>
    </lineage>
</organism>
<dbReference type="Proteomes" id="UP000823388">
    <property type="component" value="Chromosome 8N"/>
</dbReference>
<name>A0A8T0P1D4_PANVG</name>